<sequence length="258" mass="27362">MRSSLAATGTLPLTPPTSELSRGRHATSRHVTSRHGTARHGTARHATPRHATPRHATPRGRSHHSPAQHPSAQGRERRESQRQGAGRRAPGAGRRAPGAGSLSESGQTRGERYWASTLVPLPDHPTPLSGPDGPDGPARPDAPAKSDGAAELRTRAPPDRWSRPSDLNRLANQPAIVAKPVRQTASQTVSQSVSHSLTQSATSPSELSRHGGETGPNQASRIHLFQRMVQTPRPIPTVSVAESGYAPAKNAPVARARP</sequence>
<comment type="caution">
    <text evidence="2">The sequence shown here is derived from an EMBL/GenBank/DDBJ whole genome shotgun (WGS) entry which is preliminary data.</text>
</comment>
<feature type="compositionally biased region" description="Low complexity" evidence="1">
    <location>
        <begin position="181"/>
        <end position="200"/>
    </location>
</feature>
<name>A0A4R6S761_9MICO</name>
<protein>
    <submittedName>
        <fullName evidence="2">Uncharacterized protein</fullName>
    </submittedName>
</protein>
<feature type="compositionally biased region" description="Low complexity" evidence="1">
    <location>
        <begin position="130"/>
        <end position="141"/>
    </location>
</feature>
<feature type="compositionally biased region" description="Low complexity" evidence="1">
    <location>
        <begin position="1"/>
        <end position="20"/>
    </location>
</feature>
<evidence type="ECO:0000256" key="1">
    <source>
        <dbReference type="SAM" id="MobiDB-lite"/>
    </source>
</evidence>
<gene>
    <name evidence="2" type="ORF">EDF62_0366</name>
</gene>
<evidence type="ECO:0000313" key="2">
    <source>
        <dbReference type="EMBL" id="TDP95672.1"/>
    </source>
</evidence>
<feature type="compositionally biased region" description="Low complexity" evidence="1">
    <location>
        <begin position="82"/>
        <end position="100"/>
    </location>
</feature>
<keyword evidence="3" id="KW-1185">Reference proteome</keyword>
<feature type="region of interest" description="Disordered" evidence="1">
    <location>
        <begin position="1"/>
        <end position="220"/>
    </location>
</feature>
<dbReference type="EMBL" id="SNYA01000001">
    <property type="protein sequence ID" value="TDP95672.1"/>
    <property type="molecule type" value="Genomic_DNA"/>
</dbReference>
<evidence type="ECO:0000313" key="3">
    <source>
        <dbReference type="Proteomes" id="UP000295601"/>
    </source>
</evidence>
<feature type="compositionally biased region" description="Basic and acidic residues" evidence="1">
    <location>
        <begin position="142"/>
        <end position="163"/>
    </location>
</feature>
<feature type="compositionally biased region" description="Basic residues" evidence="1">
    <location>
        <begin position="23"/>
        <end position="66"/>
    </location>
</feature>
<proteinExistence type="predicted"/>
<dbReference type="Proteomes" id="UP000295601">
    <property type="component" value="Unassembled WGS sequence"/>
</dbReference>
<dbReference type="AlphaFoldDB" id="A0A4R6S761"/>
<organism evidence="2 3">
    <name type="scientific">Leucobacter luti</name>
    <dbReference type="NCBI Taxonomy" id="340320"/>
    <lineage>
        <taxon>Bacteria</taxon>
        <taxon>Bacillati</taxon>
        <taxon>Actinomycetota</taxon>
        <taxon>Actinomycetes</taxon>
        <taxon>Micrococcales</taxon>
        <taxon>Microbacteriaceae</taxon>
        <taxon>Leucobacter</taxon>
    </lineage>
</organism>
<reference evidence="2 3" key="1">
    <citation type="submission" date="2019-03" db="EMBL/GenBank/DDBJ databases">
        <title>Genomic analyses of the natural microbiome of Caenorhabditis elegans.</title>
        <authorList>
            <person name="Samuel B."/>
        </authorList>
    </citation>
    <scope>NUCLEOTIDE SEQUENCE [LARGE SCALE GENOMIC DNA]</scope>
    <source>
        <strain evidence="2 3">JUb18</strain>
    </source>
</reference>
<accession>A0A4R6S761</accession>